<keyword evidence="4" id="KW-1185">Reference proteome</keyword>
<feature type="chain" id="PRO_5003902713" evidence="2">
    <location>
        <begin position="19"/>
        <end position="370"/>
    </location>
</feature>
<evidence type="ECO:0000256" key="1">
    <source>
        <dbReference type="ARBA" id="ARBA00022448"/>
    </source>
</evidence>
<dbReference type="HOGENOM" id="CLU_033985_0_0_6"/>
<evidence type="ECO:0000256" key="2">
    <source>
        <dbReference type="SAM" id="SignalP"/>
    </source>
</evidence>
<dbReference type="PANTHER" id="PTHR30097:SF4">
    <property type="entry name" value="SLR6042 PROTEIN"/>
    <property type="match status" value="1"/>
</dbReference>
<sequence>MRTLLIIFICFSAWHAIASPGAHGPNGEHLSDTDTNSVDGLGRQADGSVLMPMQNQALLGIRTQFVTKQSVKGSVTLAGVVRAHPEGQALVQPSSDGRFEAPGSGVLATGEKVSAGQILGYVRYQDTAFELASQTSQLLAVRSQIMQAKRDVKRLRDLGELASKQALEQLETSLKILVEQEAVLQQGLEKPEPLIAPISGVLINHQARRGRWVEAGTTLFEVVASNLRHIEALTNDASILMQLNTAKIKAFPELNLQYRGYAPQLIAGMVTVHFALEIPADSASLLLIDQPVTVFAELENTLEGILLPSDAIVTNSANLPIVWIKVSAERFSPKIVQYREISPNKVLITQGLGADNRVVTAGTSLLNQVR</sequence>
<keyword evidence="1" id="KW-0813">Transport</keyword>
<dbReference type="PANTHER" id="PTHR30097">
    <property type="entry name" value="CATION EFFLUX SYSTEM PROTEIN CUSB"/>
    <property type="match status" value="1"/>
</dbReference>
<dbReference type="InterPro" id="IPR051909">
    <property type="entry name" value="MFP_Cation_Efflux"/>
</dbReference>
<evidence type="ECO:0000313" key="3">
    <source>
        <dbReference type="EMBL" id="AGH43806.1"/>
    </source>
</evidence>
<dbReference type="Proteomes" id="UP000011864">
    <property type="component" value="Chromosome"/>
</dbReference>
<dbReference type="OrthoDB" id="7059230at2"/>
<dbReference type="GO" id="GO:0015679">
    <property type="term" value="P:plasma membrane copper ion transport"/>
    <property type="evidence" value="ECO:0007669"/>
    <property type="project" value="TreeGrafter"/>
</dbReference>
<proteinExistence type="predicted"/>
<dbReference type="GO" id="GO:0060003">
    <property type="term" value="P:copper ion export"/>
    <property type="evidence" value="ECO:0007669"/>
    <property type="project" value="TreeGrafter"/>
</dbReference>
<feature type="signal peptide" evidence="2">
    <location>
        <begin position="1"/>
        <end position="18"/>
    </location>
</feature>
<dbReference type="AlphaFoldDB" id="K7AJ62"/>
<dbReference type="Gene3D" id="2.40.420.20">
    <property type="match status" value="1"/>
</dbReference>
<name>K7AJ62_9ALTE</name>
<organism evidence="3 4">
    <name type="scientific">Paraglaciecola psychrophila 170</name>
    <dbReference type="NCBI Taxonomy" id="1129794"/>
    <lineage>
        <taxon>Bacteria</taxon>
        <taxon>Pseudomonadati</taxon>
        <taxon>Pseudomonadota</taxon>
        <taxon>Gammaproteobacteria</taxon>
        <taxon>Alteromonadales</taxon>
        <taxon>Alteromonadaceae</taxon>
        <taxon>Paraglaciecola</taxon>
    </lineage>
</organism>
<keyword evidence="2" id="KW-0732">Signal</keyword>
<gene>
    <name evidence="3" type="ORF">C427_1697</name>
</gene>
<protein>
    <submittedName>
        <fullName evidence="3">Uncharacterized protein</fullName>
    </submittedName>
</protein>
<accession>K7AJ62</accession>
<reference evidence="3 4" key="1">
    <citation type="journal article" date="2013" name="Genome Announc.">
        <title>Complete Genome Sequence of Glaciecola psychrophila Strain 170T.</title>
        <authorList>
            <person name="Yin J."/>
            <person name="Chen J."/>
            <person name="Liu G."/>
            <person name="Yu Y."/>
            <person name="Song L."/>
            <person name="Wang X."/>
            <person name="Qu X."/>
        </authorList>
    </citation>
    <scope>NUCLEOTIDE SEQUENCE [LARGE SCALE GENOMIC DNA]</scope>
    <source>
        <strain evidence="3 4">170</strain>
    </source>
</reference>
<dbReference type="STRING" id="1129794.C427_1697"/>
<dbReference type="GO" id="GO:0030313">
    <property type="term" value="C:cell envelope"/>
    <property type="evidence" value="ECO:0007669"/>
    <property type="project" value="TreeGrafter"/>
</dbReference>
<dbReference type="RefSeq" id="WP_007643832.1">
    <property type="nucleotide sequence ID" value="NC_020514.1"/>
</dbReference>
<evidence type="ECO:0000313" key="4">
    <source>
        <dbReference type="Proteomes" id="UP000011864"/>
    </source>
</evidence>
<dbReference type="EMBL" id="CP003837">
    <property type="protein sequence ID" value="AGH43806.1"/>
    <property type="molecule type" value="Genomic_DNA"/>
</dbReference>
<dbReference type="KEGG" id="gps:C427_1697"/>
<dbReference type="PATRIC" id="fig|1129794.4.peg.1681"/>
<dbReference type="eggNOG" id="COG0845">
    <property type="taxonomic scope" value="Bacteria"/>
</dbReference>